<keyword evidence="2" id="KW-1185">Reference proteome</keyword>
<dbReference type="Proteomes" id="UP000789375">
    <property type="component" value="Unassembled WGS sequence"/>
</dbReference>
<name>A0A9N9CX19_FUNMO</name>
<evidence type="ECO:0000313" key="1">
    <source>
        <dbReference type="EMBL" id="CAG8615171.1"/>
    </source>
</evidence>
<evidence type="ECO:0000313" key="2">
    <source>
        <dbReference type="Proteomes" id="UP000789375"/>
    </source>
</evidence>
<protein>
    <submittedName>
        <fullName evidence="1">1637_t:CDS:1</fullName>
    </submittedName>
</protein>
<comment type="caution">
    <text evidence="1">The sequence shown here is derived from an EMBL/GenBank/DDBJ whole genome shotgun (WGS) entry which is preliminary data.</text>
</comment>
<sequence length="141" mass="16121">MWDSLGHSVDSLEMLGTWKMDNTVNRWNTRSSFKKKLDILLLSRKCTRQISHNALSADLQILIRKLKPGTRARWKTLAMQRDLGKEEHSNLCTLRHAPLCATPLTAGVGKEECLVFTSLQRAYFLRAPSMCSLWFVLSPMT</sequence>
<dbReference type="AlphaFoldDB" id="A0A9N9CX19"/>
<proteinExistence type="predicted"/>
<gene>
    <name evidence="1" type="ORF">FMOSSE_LOCUS9681</name>
</gene>
<dbReference type="EMBL" id="CAJVPP010002909">
    <property type="protein sequence ID" value="CAG8615171.1"/>
    <property type="molecule type" value="Genomic_DNA"/>
</dbReference>
<organism evidence="1 2">
    <name type="scientific">Funneliformis mosseae</name>
    <name type="common">Endomycorrhizal fungus</name>
    <name type="synonym">Glomus mosseae</name>
    <dbReference type="NCBI Taxonomy" id="27381"/>
    <lineage>
        <taxon>Eukaryota</taxon>
        <taxon>Fungi</taxon>
        <taxon>Fungi incertae sedis</taxon>
        <taxon>Mucoromycota</taxon>
        <taxon>Glomeromycotina</taxon>
        <taxon>Glomeromycetes</taxon>
        <taxon>Glomerales</taxon>
        <taxon>Glomeraceae</taxon>
        <taxon>Funneliformis</taxon>
    </lineage>
</organism>
<reference evidence="1" key="1">
    <citation type="submission" date="2021-06" db="EMBL/GenBank/DDBJ databases">
        <authorList>
            <person name="Kallberg Y."/>
            <person name="Tangrot J."/>
            <person name="Rosling A."/>
        </authorList>
    </citation>
    <scope>NUCLEOTIDE SEQUENCE</scope>
    <source>
        <strain evidence="1">87-6 pot B 2015</strain>
    </source>
</reference>
<accession>A0A9N9CX19</accession>